<evidence type="ECO:0000313" key="2">
    <source>
        <dbReference type="Proteomes" id="UP000635565"/>
    </source>
</evidence>
<name>A0ABQ3V8K5_9CHLR</name>
<dbReference type="EMBL" id="BNJJ01000001">
    <property type="protein sequence ID" value="GHO82071.1"/>
    <property type="molecule type" value="Genomic_DNA"/>
</dbReference>
<protein>
    <submittedName>
        <fullName evidence="1">Uncharacterized protein</fullName>
    </submittedName>
</protein>
<evidence type="ECO:0000313" key="1">
    <source>
        <dbReference type="EMBL" id="GHO82071.1"/>
    </source>
</evidence>
<reference evidence="1 2" key="1">
    <citation type="journal article" date="2021" name="Int. J. Syst. Evol. Microbiol.">
        <title>Reticulibacter mediterranei gen. nov., sp. nov., within the new family Reticulibacteraceae fam. nov., and Ktedonospora formicarum gen. nov., sp. nov., Ktedonobacter robiniae sp. nov., Dictyobacter formicarum sp. nov. and Dictyobacter arantiisoli sp. nov., belonging to the class Ktedonobacteria.</title>
        <authorList>
            <person name="Yabe S."/>
            <person name="Zheng Y."/>
            <person name="Wang C.M."/>
            <person name="Sakai Y."/>
            <person name="Abe K."/>
            <person name="Yokota A."/>
            <person name="Donadio S."/>
            <person name="Cavaletti L."/>
            <person name="Monciardini P."/>
        </authorList>
    </citation>
    <scope>NUCLEOTIDE SEQUENCE [LARGE SCALE GENOMIC DNA]</scope>
    <source>
        <strain evidence="1 2">SOSP1-9</strain>
    </source>
</reference>
<keyword evidence="2" id="KW-1185">Reference proteome</keyword>
<comment type="caution">
    <text evidence="1">The sequence shown here is derived from an EMBL/GenBank/DDBJ whole genome shotgun (WGS) entry which is preliminary data.</text>
</comment>
<dbReference type="Proteomes" id="UP000635565">
    <property type="component" value="Unassembled WGS sequence"/>
</dbReference>
<proteinExistence type="predicted"/>
<accession>A0ABQ3V8K5</accession>
<sequence length="58" mass="6290">MMLDRASDVNVYVYVYVKLWSNIGAIPIASGAVDNCIIKPGMISDATLPQVRVFATVC</sequence>
<gene>
    <name evidence="1" type="ORF">KSZ_00770</name>
</gene>
<organism evidence="1 2">
    <name type="scientific">Dictyobacter formicarum</name>
    <dbReference type="NCBI Taxonomy" id="2778368"/>
    <lineage>
        <taxon>Bacteria</taxon>
        <taxon>Bacillati</taxon>
        <taxon>Chloroflexota</taxon>
        <taxon>Ktedonobacteria</taxon>
        <taxon>Ktedonobacterales</taxon>
        <taxon>Dictyobacteraceae</taxon>
        <taxon>Dictyobacter</taxon>
    </lineage>
</organism>